<feature type="coiled-coil region" evidence="1">
    <location>
        <begin position="45"/>
        <end position="79"/>
    </location>
</feature>
<comment type="caution">
    <text evidence="3">The sequence shown here is derived from an EMBL/GenBank/DDBJ whole genome shotgun (WGS) entry which is preliminary data.</text>
</comment>
<accession>A0A370CIY6</accession>
<dbReference type="EMBL" id="NMOS02000003">
    <property type="protein sequence ID" value="RDH40812.1"/>
    <property type="molecule type" value="Genomic_DNA"/>
</dbReference>
<reference evidence="3 4" key="1">
    <citation type="journal article" date="2017" name="Int. J. Syst. Evol. Microbiol.">
        <title>Aquarickettsiella crustaci n. gen. n. sp. (Gammaproteobacteria: Legionellales: Coxiellaceae); a bacterial pathogen of the freshwater crustacean: Gammarus fossarum (Malacostraca: Amphipoda).</title>
        <authorList>
            <person name="Bojko J."/>
            <person name="Dunn A.M."/>
            <person name="Stebbing P.D."/>
            <person name="Van Aerle R."/>
            <person name="Bacela-Spychalska K."/>
            <person name="Bean T.P."/>
            <person name="Stentiford G.D."/>
        </authorList>
    </citation>
    <scope>NUCLEOTIDE SEQUENCE [LARGE SCALE GENOMIC DNA]</scope>
    <source>
        <strain evidence="3">RA15029</strain>
    </source>
</reference>
<keyword evidence="4" id="KW-1185">Reference proteome</keyword>
<evidence type="ECO:0000313" key="4">
    <source>
        <dbReference type="Proteomes" id="UP000226429"/>
    </source>
</evidence>
<proteinExistence type="predicted"/>
<dbReference type="Gene3D" id="1.20.5.340">
    <property type="match status" value="1"/>
</dbReference>
<evidence type="ECO:0008006" key="5">
    <source>
        <dbReference type="Google" id="ProtNLM"/>
    </source>
</evidence>
<evidence type="ECO:0000256" key="2">
    <source>
        <dbReference type="SAM" id="Phobius"/>
    </source>
</evidence>
<organism evidence="3 4">
    <name type="scientific">Candidatus Aquirickettsiella gammari</name>
    <dbReference type="NCBI Taxonomy" id="2016198"/>
    <lineage>
        <taxon>Bacteria</taxon>
        <taxon>Pseudomonadati</taxon>
        <taxon>Pseudomonadota</taxon>
        <taxon>Gammaproteobacteria</taxon>
        <taxon>Legionellales</taxon>
        <taxon>Coxiellaceae</taxon>
        <taxon>Candidatus Aquirickettsiella</taxon>
    </lineage>
</organism>
<gene>
    <name evidence="3" type="ORF">CFE62_001380</name>
</gene>
<evidence type="ECO:0000313" key="3">
    <source>
        <dbReference type="EMBL" id="RDH40812.1"/>
    </source>
</evidence>
<keyword evidence="2" id="KW-0812">Transmembrane</keyword>
<protein>
    <recommendedName>
        <fullName evidence="5">DUF1640 domain-containing protein</fullName>
    </recommendedName>
</protein>
<sequence length="118" mass="13216">MTSAVMKFDTLSWAKKLEQAGVPTAQAEVQVQLIFRVIDDNICTKSDLRESEAKFEIKLKELELKIEVVKKDLIVAIEKVNISIEKVKASINAQIAKWVLGVSAIQTTVLIVLIRTIH</sequence>
<keyword evidence="1" id="KW-0175">Coiled coil</keyword>
<feature type="transmembrane region" description="Helical" evidence="2">
    <location>
        <begin position="98"/>
        <end position="117"/>
    </location>
</feature>
<keyword evidence="2" id="KW-0472">Membrane</keyword>
<dbReference type="Proteomes" id="UP000226429">
    <property type="component" value="Unassembled WGS sequence"/>
</dbReference>
<evidence type="ECO:0000256" key="1">
    <source>
        <dbReference type="SAM" id="Coils"/>
    </source>
</evidence>
<dbReference type="AlphaFoldDB" id="A0A370CIY6"/>
<keyword evidence="2" id="KW-1133">Transmembrane helix</keyword>
<name>A0A370CIY6_9COXI</name>
<reference evidence="3 4" key="2">
    <citation type="journal article" date="2018" name="J. Invertebr. Pathol.">
        <title>'Candidatus Aquirickettsiella gammari' (Gammaproteobacteria: Legionellales: Coxiellaceae): A bacterial pathogen of the freshwater crustacean Gammarus fossarum (Malacostraca: Amphipoda).</title>
        <authorList>
            <person name="Bojko J."/>
            <person name="Dunn A.M."/>
            <person name="Stebbing P.D."/>
            <person name="van Aerle R."/>
            <person name="Bacela-Spychalska K."/>
            <person name="Bean T.P."/>
            <person name="Urrutia A."/>
            <person name="Stentiford G.D."/>
        </authorList>
    </citation>
    <scope>NUCLEOTIDE SEQUENCE [LARGE SCALE GENOMIC DNA]</scope>
    <source>
        <strain evidence="3">RA15029</strain>
    </source>
</reference>